<evidence type="ECO:0000313" key="2">
    <source>
        <dbReference type="EMBL" id="OJZ80306.1"/>
    </source>
</evidence>
<dbReference type="EMBL" id="KV878256">
    <property type="protein sequence ID" value="OJZ80306.1"/>
    <property type="molecule type" value="Genomic_DNA"/>
</dbReference>
<proteinExistence type="predicted"/>
<sequence>MEETIAYDVGLKNNKGCEKRQRRHEEEDRHEMRPNGECNLTTFDRCHITLFYGIQNGADATFTTQGDAADPVNREPTLPQAHRPLA</sequence>
<gene>
    <name evidence="2" type="ORF">ASPFODRAFT_53388</name>
</gene>
<dbReference type="AlphaFoldDB" id="A0A1M3T0Q1"/>
<dbReference type="Proteomes" id="UP000184063">
    <property type="component" value="Unassembled WGS sequence"/>
</dbReference>
<organism evidence="2 3">
    <name type="scientific">Aspergillus luchuensis (strain CBS 106.47)</name>
    <dbReference type="NCBI Taxonomy" id="1137211"/>
    <lineage>
        <taxon>Eukaryota</taxon>
        <taxon>Fungi</taxon>
        <taxon>Dikarya</taxon>
        <taxon>Ascomycota</taxon>
        <taxon>Pezizomycotina</taxon>
        <taxon>Eurotiomycetes</taxon>
        <taxon>Eurotiomycetidae</taxon>
        <taxon>Eurotiales</taxon>
        <taxon>Aspergillaceae</taxon>
        <taxon>Aspergillus</taxon>
        <taxon>Aspergillus subgen. Circumdati</taxon>
    </lineage>
</organism>
<evidence type="ECO:0000313" key="3">
    <source>
        <dbReference type="Proteomes" id="UP000184063"/>
    </source>
</evidence>
<evidence type="ECO:0000256" key="1">
    <source>
        <dbReference type="SAM" id="MobiDB-lite"/>
    </source>
</evidence>
<name>A0A1M3T0Q1_ASPLC</name>
<reference evidence="3" key="1">
    <citation type="journal article" date="2017" name="Genome Biol.">
        <title>Comparative genomics reveals high biological diversity and specific adaptations in the industrially and medically important fungal genus Aspergillus.</title>
        <authorList>
            <person name="de Vries R.P."/>
            <person name="Riley R."/>
            <person name="Wiebenga A."/>
            <person name="Aguilar-Osorio G."/>
            <person name="Amillis S."/>
            <person name="Uchima C.A."/>
            <person name="Anderluh G."/>
            <person name="Asadollahi M."/>
            <person name="Askin M."/>
            <person name="Barry K."/>
            <person name="Battaglia E."/>
            <person name="Bayram O."/>
            <person name="Benocci T."/>
            <person name="Braus-Stromeyer S.A."/>
            <person name="Caldana C."/>
            <person name="Canovas D."/>
            <person name="Cerqueira G.C."/>
            <person name="Chen F."/>
            <person name="Chen W."/>
            <person name="Choi C."/>
            <person name="Clum A."/>
            <person name="Dos Santos R.A."/>
            <person name="Damasio A.R."/>
            <person name="Diallinas G."/>
            <person name="Emri T."/>
            <person name="Fekete E."/>
            <person name="Flipphi M."/>
            <person name="Freyberg S."/>
            <person name="Gallo A."/>
            <person name="Gournas C."/>
            <person name="Habgood R."/>
            <person name="Hainaut M."/>
            <person name="Harispe M.L."/>
            <person name="Henrissat B."/>
            <person name="Hilden K.S."/>
            <person name="Hope R."/>
            <person name="Hossain A."/>
            <person name="Karabika E."/>
            <person name="Karaffa L."/>
            <person name="Karanyi Z."/>
            <person name="Krasevec N."/>
            <person name="Kuo A."/>
            <person name="Kusch H."/>
            <person name="LaButti K."/>
            <person name="Lagendijk E.L."/>
            <person name="Lapidus A."/>
            <person name="Levasseur A."/>
            <person name="Lindquist E."/>
            <person name="Lipzen A."/>
            <person name="Logrieco A.F."/>
            <person name="MacCabe A."/>
            <person name="Maekelae M.R."/>
            <person name="Malavazi I."/>
            <person name="Melin P."/>
            <person name="Meyer V."/>
            <person name="Mielnichuk N."/>
            <person name="Miskei M."/>
            <person name="Molnar A.P."/>
            <person name="Mule G."/>
            <person name="Ngan C.Y."/>
            <person name="Orejas M."/>
            <person name="Orosz E."/>
            <person name="Ouedraogo J.P."/>
            <person name="Overkamp K.M."/>
            <person name="Park H.-S."/>
            <person name="Perrone G."/>
            <person name="Piumi F."/>
            <person name="Punt P.J."/>
            <person name="Ram A.F."/>
            <person name="Ramon A."/>
            <person name="Rauscher S."/>
            <person name="Record E."/>
            <person name="Riano-Pachon D.M."/>
            <person name="Robert V."/>
            <person name="Roehrig J."/>
            <person name="Ruller R."/>
            <person name="Salamov A."/>
            <person name="Salih N.S."/>
            <person name="Samson R.A."/>
            <person name="Sandor E."/>
            <person name="Sanguinetti M."/>
            <person name="Schuetze T."/>
            <person name="Sepcic K."/>
            <person name="Shelest E."/>
            <person name="Sherlock G."/>
            <person name="Sophianopoulou V."/>
            <person name="Squina F.M."/>
            <person name="Sun H."/>
            <person name="Susca A."/>
            <person name="Todd R.B."/>
            <person name="Tsang A."/>
            <person name="Unkles S.E."/>
            <person name="van de Wiele N."/>
            <person name="van Rossen-Uffink D."/>
            <person name="Oliveira J.V."/>
            <person name="Vesth T.C."/>
            <person name="Visser J."/>
            <person name="Yu J.-H."/>
            <person name="Zhou M."/>
            <person name="Andersen M.R."/>
            <person name="Archer D.B."/>
            <person name="Baker S.E."/>
            <person name="Benoit I."/>
            <person name="Brakhage A.A."/>
            <person name="Braus G.H."/>
            <person name="Fischer R."/>
            <person name="Frisvad J.C."/>
            <person name="Goldman G.H."/>
            <person name="Houbraken J."/>
            <person name="Oakley B."/>
            <person name="Pocsi I."/>
            <person name="Scazzocchio C."/>
            <person name="Seiboth B."/>
            <person name="vanKuyk P.A."/>
            <person name="Wortman J."/>
            <person name="Dyer P.S."/>
            <person name="Grigoriev I.V."/>
        </authorList>
    </citation>
    <scope>NUCLEOTIDE SEQUENCE [LARGE SCALE GENOMIC DNA]</scope>
    <source>
        <strain evidence="3">CBS 106.47</strain>
    </source>
</reference>
<protein>
    <submittedName>
        <fullName evidence="2">Uncharacterized protein</fullName>
    </submittedName>
</protein>
<feature type="region of interest" description="Disordered" evidence="1">
    <location>
        <begin position="61"/>
        <end position="86"/>
    </location>
</feature>
<accession>A0A1M3T0Q1</accession>
<dbReference type="VEuPathDB" id="FungiDB:ASPFODRAFT_53388"/>